<accession>C4L8M8</accession>
<reference evidence="11" key="1">
    <citation type="submission" date="2009-05" db="EMBL/GenBank/DDBJ databases">
        <title>Complete sequence of Tolumonas auensis DSM 9187.</title>
        <authorList>
            <consortium name="US DOE Joint Genome Institute"/>
            <person name="Lucas S."/>
            <person name="Copeland A."/>
            <person name="Lapidus A."/>
            <person name="Glavina del Rio T."/>
            <person name="Tice H."/>
            <person name="Bruce D."/>
            <person name="Goodwin L."/>
            <person name="Pitluck S."/>
            <person name="Chertkov O."/>
            <person name="Brettin T."/>
            <person name="Detter J.C."/>
            <person name="Han C."/>
            <person name="Larimer F."/>
            <person name="Land M."/>
            <person name="Hauser L."/>
            <person name="Kyrpides N."/>
            <person name="Mikhailova N."/>
            <person name="Spring S."/>
            <person name="Beller H."/>
        </authorList>
    </citation>
    <scope>NUCLEOTIDE SEQUENCE [LARGE SCALE GENOMIC DNA]</scope>
    <source>
        <strain evidence="11">DSM 9187 / TA4</strain>
    </source>
</reference>
<evidence type="ECO:0000256" key="1">
    <source>
        <dbReference type="ARBA" id="ARBA00001933"/>
    </source>
</evidence>
<dbReference type="PROSITE" id="PS00595">
    <property type="entry name" value="AA_TRANSFER_CLASS_5"/>
    <property type="match status" value="1"/>
</dbReference>
<organism evidence="10 11">
    <name type="scientific">Tolumonas auensis (strain DSM 9187 / NBRC 110442 / TA 4)</name>
    <dbReference type="NCBI Taxonomy" id="595494"/>
    <lineage>
        <taxon>Bacteria</taxon>
        <taxon>Pseudomonadati</taxon>
        <taxon>Pseudomonadota</taxon>
        <taxon>Gammaproteobacteria</taxon>
        <taxon>Aeromonadales</taxon>
        <taxon>Aeromonadaceae</taxon>
        <taxon>Tolumonas</taxon>
    </lineage>
</organism>
<dbReference type="GO" id="GO:0006534">
    <property type="term" value="P:cysteine metabolic process"/>
    <property type="evidence" value="ECO:0007669"/>
    <property type="project" value="UniProtKB-UniRule"/>
</dbReference>
<dbReference type="AlphaFoldDB" id="C4L8M8"/>
<dbReference type="STRING" id="595494.Tola_0268"/>
<dbReference type="InterPro" id="IPR000192">
    <property type="entry name" value="Aminotrans_V_dom"/>
</dbReference>
<dbReference type="Pfam" id="PF00266">
    <property type="entry name" value="Aminotran_5"/>
    <property type="match status" value="1"/>
</dbReference>
<dbReference type="Gene3D" id="3.40.640.10">
    <property type="entry name" value="Type I PLP-dependent aspartate aminotransferase-like (Major domain)"/>
    <property type="match status" value="1"/>
</dbReference>
<proteinExistence type="inferred from homology"/>
<evidence type="ECO:0000256" key="7">
    <source>
        <dbReference type="RuleBase" id="RU004504"/>
    </source>
</evidence>
<name>C4L8M8_TOLAT</name>
<dbReference type="PIRSF" id="PIRSF005572">
    <property type="entry name" value="NifS"/>
    <property type="match status" value="1"/>
</dbReference>
<sequence length="408" mass="44656">MTSFDVQRVRGQFLILQQQINGYPLVYLDSAATAHKPECVLQAMLDFYRTDNANVHRSAHTLASRATQKFEQARQRVADFLHARRREEIIWTRGTTESINLVAQTWGLQSLQAGDEILLSAMEHHANLVTWQQVARQTGARLRIIPLLESGELDMQAYQAMLSTHTRMVAIVHVSNVLGTVNPVADVVRLAKQAGALTLIDGAQAVAHAPVDVQALGCDFYAFSGHKVYGPTGIGVLYGRKEILAQLPPWQFGGEMIRKVTFTESEFSLPPLRFEAGTPAIAEAVGLSAALDFLCEQLAAGAEVYQQQLLQRLLQGLQQIDGVSLVGQPAARQGVVSVVLAHAHHHDVCQLLDAQGIAVRSGHHCAMPLLHSLGLAGTLRISLGVYNNETEIDAFLQALRQALELLHD</sequence>
<dbReference type="GO" id="GO:0030170">
    <property type="term" value="F:pyridoxal phosphate binding"/>
    <property type="evidence" value="ECO:0007669"/>
    <property type="project" value="UniProtKB-UniRule"/>
</dbReference>
<dbReference type="PANTHER" id="PTHR43586">
    <property type="entry name" value="CYSTEINE DESULFURASE"/>
    <property type="match status" value="1"/>
</dbReference>
<feature type="domain" description="Aminotransferase class V" evidence="9">
    <location>
        <begin position="26"/>
        <end position="395"/>
    </location>
</feature>
<dbReference type="InterPro" id="IPR015424">
    <property type="entry name" value="PyrdxlP-dep_Trfase"/>
</dbReference>
<evidence type="ECO:0000259" key="9">
    <source>
        <dbReference type="Pfam" id="PF00266"/>
    </source>
</evidence>
<dbReference type="InterPro" id="IPR020578">
    <property type="entry name" value="Aminotrans_V_PyrdxlP_BS"/>
</dbReference>
<dbReference type="KEGG" id="tau:Tola_0268"/>
<dbReference type="OrthoDB" id="9808002at2"/>
<comment type="function">
    <text evidence="2 8">Catalyzes the removal of elemental sulfur and selenium atoms from L-cysteine, L-cystine, L-selenocysteine, and L-selenocystine to produce L-alanine.</text>
</comment>
<dbReference type="EMBL" id="CP001616">
    <property type="protein sequence ID" value="ACQ91898.1"/>
    <property type="molecule type" value="Genomic_DNA"/>
</dbReference>
<dbReference type="InterPro" id="IPR016454">
    <property type="entry name" value="Cysteine_dSase"/>
</dbReference>
<evidence type="ECO:0000256" key="4">
    <source>
        <dbReference type="ARBA" id="ARBA00022679"/>
    </source>
</evidence>
<dbReference type="NCBIfam" id="TIGR01979">
    <property type="entry name" value="sufS"/>
    <property type="match status" value="1"/>
</dbReference>
<dbReference type="PANTHER" id="PTHR43586:SF8">
    <property type="entry name" value="CYSTEINE DESULFURASE 1, CHLOROPLASTIC"/>
    <property type="match status" value="1"/>
</dbReference>
<evidence type="ECO:0000256" key="6">
    <source>
        <dbReference type="ARBA" id="ARBA00050776"/>
    </source>
</evidence>
<evidence type="ECO:0000256" key="5">
    <source>
        <dbReference type="ARBA" id="ARBA00022898"/>
    </source>
</evidence>
<comment type="cofactor">
    <cofactor evidence="1 7">
        <name>pyridoxal 5'-phosphate</name>
        <dbReference type="ChEBI" id="CHEBI:597326"/>
    </cofactor>
</comment>
<comment type="catalytic activity">
    <reaction evidence="6 8">
        <text>(sulfur carrier)-H + L-cysteine = (sulfur carrier)-SH + L-alanine</text>
        <dbReference type="Rhea" id="RHEA:43892"/>
        <dbReference type="Rhea" id="RHEA-COMP:14737"/>
        <dbReference type="Rhea" id="RHEA-COMP:14739"/>
        <dbReference type="ChEBI" id="CHEBI:29917"/>
        <dbReference type="ChEBI" id="CHEBI:35235"/>
        <dbReference type="ChEBI" id="CHEBI:57972"/>
        <dbReference type="ChEBI" id="CHEBI:64428"/>
        <dbReference type="EC" id="2.8.1.7"/>
    </reaction>
</comment>
<dbReference type="InterPro" id="IPR015422">
    <property type="entry name" value="PyrdxlP-dep_Trfase_small"/>
</dbReference>
<dbReference type="InterPro" id="IPR015421">
    <property type="entry name" value="PyrdxlP-dep_Trfase_major"/>
</dbReference>
<dbReference type="CDD" id="cd06453">
    <property type="entry name" value="SufS_like"/>
    <property type="match status" value="1"/>
</dbReference>
<dbReference type="InterPro" id="IPR010970">
    <property type="entry name" value="Cys_dSase_SufS"/>
</dbReference>
<evidence type="ECO:0000256" key="8">
    <source>
        <dbReference type="RuleBase" id="RU004506"/>
    </source>
</evidence>
<comment type="similarity">
    <text evidence="3 8">Belongs to the class-V pyridoxal-phosphate-dependent aminotransferase family. Csd subfamily.</text>
</comment>
<dbReference type="HOGENOM" id="CLU_003433_2_5_6"/>
<dbReference type="GO" id="GO:0031071">
    <property type="term" value="F:cysteine desulfurase activity"/>
    <property type="evidence" value="ECO:0007669"/>
    <property type="project" value="UniProtKB-UniRule"/>
</dbReference>
<dbReference type="eggNOG" id="COG0520">
    <property type="taxonomic scope" value="Bacteria"/>
</dbReference>
<evidence type="ECO:0000313" key="10">
    <source>
        <dbReference type="EMBL" id="ACQ91898.1"/>
    </source>
</evidence>
<evidence type="ECO:0000313" key="11">
    <source>
        <dbReference type="Proteomes" id="UP000009073"/>
    </source>
</evidence>
<reference evidence="10 11" key="2">
    <citation type="journal article" date="2011" name="Stand. Genomic Sci.">
        <title>Complete genome sequence of Tolumonas auensis type strain (TA 4).</title>
        <authorList>
            <person name="Chertkov O."/>
            <person name="Copeland A."/>
            <person name="Lucas S."/>
            <person name="Lapidus A."/>
            <person name="Berry K.W."/>
            <person name="Detter J.C."/>
            <person name="Del Rio T.G."/>
            <person name="Hammon N."/>
            <person name="Dalin E."/>
            <person name="Tice H."/>
            <person name="Pitluck S."/>
            <person name="Richardson P."/>
            <person name="Bruce D."/>
            <person name="Goodwin L."/>
            <person name="Han C."/>
            <person name="Tapia R."/>
            <person name="Saunders E."/>
            <person name="Schmutz J."/>
            <person name="Brettin T."/>
            <person name="Larimer F."/>
            <person name="Land M."/>
            <person name="Hauser L."/>
            <person name="Spring S."/>
            <person name="Rohde M."/>
            <person name="Kyrpides N.C."/>
            <person name="Ivanova N."/>
            <person name="Goker M."/>
            <person name="Beller H.R."/>
            <person name="Klenk H.P."/>
            <person name="Woyke T."/>
        </authorList>
    </citation>
    <scope>NUCLEOTIDE SEQUENCE [LARGE SCALE GENOMIC DNA]</scope>
    <source>
        <strain evidence="11">DSM 9187 / TA4</strain>
    </source>
</reference>
<keyword evidence="11" id="KW-1185">Reference proteome</keyword>
<dbReference type="EC" id="2.8.1.7" evidence="8"/>
<evidence type="ECO:0000256" key="2">
    <source>
        <dbReference type="ARBA" id="ARBA00002824"/>
    </source>
</evidence>
<evidence type="ECO:0000256" key="3">
    <source>
        <dbReference type="ARBA" id="ARBA00010447"/>
    </source>
</evidence>
<dbReference type="SUPFAM" id="SSF53383">
    <property type="entry name" value="PLP-dependent transferases"/>
    <property type="match status" value="1"/>
</dbReference>
<keyword evidence="5 8" id="KW-0663">Pyridoxal phosphate</keyword>
<dbReference type="RefSeq" id="WP_012728497.1">
    <property type="nucleotide sequence ID" value="NC_012691.1"/>
</dbReference>
<gene>
    <name evidence="10" type="ordered locus">Tola_0268</name>
</gene>
<dbReference type="Proteomes" id="UP000009073">
    <property type="component" value="Chromosome"/>
</dbReference>
<protein>
    <recommendedName>
        <fullName evidence="8">Cysteine desulfurase</fullName>
        <ecNumber evidence="8">2.8.1.7</ecNumber>
    </recommendedName>
</protein>
<dbReference type="Gene3D" id="3.90.1150.10">
    <property type="entry name" value="Aspartate Aminotransferase, domain 1"/>
    <property type="match status" value="1"/>
</dbReference>
<keyword evidence="4 8" id="KW-0808">Transferase</keyword>